<evidence type="ECO:0000313" key="4">
    <source>
        <dbReference type="Proteomes" id="UP000008866"/>
    </source>
</evidence>
<dbReference type="KEGG" id="abe:ARB_04031"/>
<evidence type="ECO:0000256" key="2">
    <source>
        <dbReference type="SAM" id="MobiDB-lite"/>
    </source>
</evidence>
<feature type="compositionally biased region" description="Low complexity" evidence="2">
    <location>
        <begin position="407"/>
        <end position="421"/>
    </location>
</feature>
<feature type="compositionally biased region" description="Basic and acidic residues" evidence="2">
    <location>
        <begin position="128"/>
        <end position="137"/>
    </location>
</feature>
<organism evidence="3 4">
    <name type="scientific">Arthroderma benhamiae (strain ATCC MYA-4681 / CBS 112371)</name>
    <name type="common">Trichophyton mentagrophytes</name>
    <dbReference type="NCBI Taxonomy" id="663331"/>
    <lineage>
        <taxon>Eukaryota</taxon>
        <taxon>Fungi</taxon>
        <taxon>Dikarya</taxon>
        <taxon>Ascomycota</taxon>
        <taxon>Pezizomycotina</taxon>
        <taxon>Eurotiomycetes</taxon>
        <taxon>Eurotiomycetidae</taxon>
        <taxon>Onygenales</taxon>
        <taxon>Arthrodermataceae</taxon>
        <taxon>Trichophyton</taxon>
    </lineage>
</organism>
<feature type="compositionally biased region" description="Low complexity" evidence="2">
    <location>
        <begin position="297"/>
        <end position="341"/>
    </location>
</feature>
<feature type="compositionally biased region" description="Basic and acidic residues" evidence="2">
    <location>
        <begin position="690"/>
        <end position="701"/>
    </location>
</feature>
<name>D4AID7_ARTBC</name>
<dbReference type="Gene3D" id="1.10.287.1490">
    <property type="match status" value="1"/>
</dbReference>
<feature type="coiled-coil region" evidence="1">
    <location>
        <begin position="549"/>
        <end position="597"/>
    </location>
</feature>
<reference evidence="4" key="1">
    <citation type="journal article" date="2011" name="Genome Biol.">
        <title>Comparative and functional genomics provide insights into the pathogenicity of dermatophytic fungi.</title>
        <authorList>
            <person name="Burmester A."/>
            <person name="Shelest E."/>
            <person name="Gloeckner G."/>
            <person name="Heddergott C."/>
            <person name="Schindler S."/>
            <person name="Staib P."/>
            <person name="Heidel A."/>
            <person name="Felder M."/>
            <person name="Petzold A."/>
            <person name="Szafranski K."/>
            <person name="Feuermann M."/>
            <person name="Pedruzzi I."/>
            <person name="Priebe S."/>
            <person name="Groth M."/>
            <person name="Winkler R."/>
            <person name="Li W."/>
            <person name="Kniemeyer O."/>
            <person name="Schroeckh V."/>
            <person name="Hertweck C."/>
            <person name="Hube B."/>
            <person name="White T.C."/>
            <person name="Platzer M."/>
            <person name="Guthke R."/>
            <person name="Heitman J."/>
            <person name="Woestemeyer J."/>
            <person name="Zipfel P.F."/>
            <person name="Monod M."/>
            <person name="Brakhage A.A."/>
        </authorList>
    </citation>
    <scope>NUCLEOTIDE SEQUENCE [LARGE SCALE GENOMIC DNA]</scope>
    <source>
        <strain evidence="4">ATCC MYA-4681 / CBS 112371</strain>
    </source>
</reference>
<dbReference type="AlphaFoldDB" id="D4AID7"/>
<keyword evidence="4" id="KW-1185">Reference proteome</keyword>
<feature type="compositionally biased region" description="Polar residues" evidence="2">
    <location>
        <begin position="40"/>
        <end position="50"/>
    </location>
</feature>
<comment type="caution">
    <text evidence="3">The sequence shown here is derived from an EMBL/GenBank/DDBJ whole genome shotgun (WGS) entry which is preliminary data.</text>
</comment>
<feature type="compositionally biased region" description="Polar residues" evidence="2">
    <location>
        <begin position="92"/>
        <end position="103"/>
    </location>
</feature>
<evidence type="ECO:0000256" key="1">
    <source>
        <dbReference type="SAM" id="Coils"/>
    </source>
</evidence>
<feature type="compositionally biased region" description="Low complexity" evidence="2">
    <location>
        <begin position="363"/>
        <end position="373"/>
    </location>
</feature>
<accession>D4AID7</accession>
<dbReference type="OMA" id="RAAHICC"/>
<dbReference type="HOGENOM" id="CLU_318551_0_0_1"/>
<gene>
    <name evidence="3" type="ORF">ARB_04031</name>
</gene>
<feature type="region of interest" description="Disordered" evidence="2">
    <location>
        <begin position="745"/>
        <end position="790"/>
    </location>
</feature>
<proteinExistence type="predicted"/>
<evidence type="ECO:0000313" key="3">
    <source>
        <dbReference type="EMBL" id="EFE36510.1"/>
    </source>
</evidence>
<feature type="region of interest" description="Disordered" evidence="2">
    <location>
        <begin position="1"/>
        <end position="54"/>
    </location>
</feature>
<feature type="compositionally biased region" description="Basic residues" evidence="2">
    <location>
        <begin position="209"/>
        <end position="220"/>
    </location>
</feature>
<feature type="compositionally biased region" description="Polar residues" evidence="2">
    <location>
        <begin position="116"/>
        <end position="127"/>
    </location>
</feature>
<feature type="compositionally biased region" description="Low complexity" evidence="2">
    <location>
        <begin position="268"/>
        <end position="288"/>
    </location>
</feature>
<sequence length="1020" mass="107671">MAPVQQKDAKMSAGQKQQLSNGKRPDIIGDANVAVPRLTPEQNAQGQSDLYKSKWATPVDEYQTAWEKILAGKGGPSASQITQAAVPAATSGAKQQPPTSTDKPTAGKQESKGKQRATTQQPSTSPQKIDRADDGHNKPSSQKGSSGKTLSANPPKPASTDKKNMAVGEGPSDSRRPPPVTSQQSQPATSLPPASENDNDNDAGSDAAKKRRRRGRRGKGGNKDKDNEAAASAIAPQTSGQSTSQPSPAKGNGPKESAAGGADKKTSKPSTTTASAPPKTPAAQPSSAGAARKAADSKLAQPALALPPAQPKQLQQPQQKQQQSQQQKLQQQGGVRGNGQQAPQHPGAAKGSLATPPPPPPSTTAATIAASKPKPAPANVPRANETTGNDRKVAGTPATQQRPAVQAPRFGPSAPAGGAATTGVAARSMAVQRPATGQVGFAVTAQNAPVQLGWSPNMMGDSRARRSGVMPRLAPGWEGYQDRINVSGAIQDIYLYAGDRLDVEKFNAYVASPCHSVEAKVNCLKDIVVTMDRVVSEKHASAMSIKAERDAFRDDYDRAKAQADEYAERLAAEQLQREQLEEQIVSLRHSVAGLRKEVVTKESHLDSAEVEILRLKDDLAANHSLLDKAVSKQAAQAAETASHQEQVASLHGEVEKLSGELSGLRAKFTLADSERKALAEEIAKSPLQSENEHLRSQLSEVRDQLDSANQIRNDLEAERAAHICCQPVESGNPTSATLSMELEGWGVGQDSRSQTDEEDGRQTRSRQPSPPASSASLYGGGNTVSTSTQTDEVEVIETSTQTEEAVVSQLEASTQTVCTEVVTASTQTVSVEVSTSEASAQTALTGDVLSPAEVEVRVAGVCQKARTKDAQVQTAMVVEVPGGRVASLRFLLALLLLAWAMIMLWSRYSEISAWEAANDTSRATVAGIRSQQAVEEVVHQQFPPISKGLGVFDGIQISMFSPLLSPFSLLRADFTVGRLSLLRDRVDAHDTIIVTFSSALSFLYPLSNCTSCPAAPLADA</sequence>
<dbReference type="PANTHER" id="PTHR48125:SF10">
    <property type="entry name" value="OS12G0136300 PROTEIN"/>
    <property type="match status" value="1"/>
</dbReference>
<dbReference type="GeneID" id="9527120"/>
<dbReference type="eggNOG" id="ENOG502TH2Z">
    <property type="taxonomic scope" value="Eukaryota"/>
</dbReference>
<protein>
    <submittedName>
        <fullName evidence="3">Uncharacterized protein</fullName>
    </submittedName>
</protein>
<dbReference type="Proteomes" id="UP000008866">
    <property type="component" value="Unassembled WGS sequence"/>
</dbReference>
<keyword evidence="1" id="KW-0175">Coiled coil</keyword>
<feature type="region of interest" description="Disordered" evidence="2">
    <location>
        <begin position="73"/>
        <end position="421"/>
    </location>
</feature>
<feature type="compositionally biased region" description="Polar residues" evidence="2">
    <location>
        <begin position="138"/>
        <end position="152"/>
    </location>
</feature>
<dbReference type="EMBL" id="ABSU01000001">
    <property type="protein sequence ID" value="EFE36510.1"/>
    <property type="molecule type" value="Genomic_DNA"/>
</dbReference>
<feature type="region of interest" description="Disordered" evidence="2">
    <location>
        <begin position="682"/>
        <end position="701"/>
    </location>
</feature>
<dbReference type="PANTHER" id="PTHR48125">
    <property type="entry name" value="LP07818P1"/>
    <property type="match status" value="1"/>
</dbReference>
<dbReference type="RefSeq" id="XP_003017155.1">
    <property type="nucleotide sequence ID" value="XM_003017109.1"/>
</dbReference>
<feature type="compositionally biased region" description="Low complexity" evidence="2">
    <location>
        <begin position="236"/>
        <end position="248"/>
    </location>
</feature>